<dbReference type="EMBL" id="LMAR01000071">
    <property type="protein sequence ID" value="KQK28443.1"/>
    <property type="molecule type" value="Genomic_DNA"/>
</dbReference>
<keyword evidence="1" id="KW-0175">Coiled coil</keyword>
<protein>
    <submittedName>
        <fullName evidence="2">Uncharacterized protein</fullName>
    </submittedName>
</protein>
<reference evidence="2 4" key="1">
    <citation type="submission" date="2015-10" db="EMBL/GenBank/DDBJ databases">
        <title>Draft genome of Bosea thiooxidans.</title>
        <authorList>
            <person name="Wang X."/>
        </authorList>
    </citation>
    <scope>NUCLEOTIDE SEQUENCE [LARGE SCALE GENOMIC DNA]</scope>
    <source>
        <strain evidence="2 4">CGMCC 9174</strain>
    </source>
</reference>
<organism evidence="2 4">
    <name type="scientific">Bosea thiooxidans</name>
    <dbReference type="NCBI Taxonomy" id="53254"/>
    <lineage>
        <taxon>Bacteria</taxon>
        <taxon>Pseudomonadati</taxon>
        <taxon>Pseudomonadota</taxon>
        <taxon>Alphaproteobacteria</taxon>
        <taxon>Hyphomicrobiales</taxon>
        <taxon>Boseaceae</taxon>
        <taxon>Bosea</taxon>
    </lineage>
</organism>
<proteinExistence type="predicted"/>
<reference evidence="3 5" key="2">
    <citation type="submission" date="2017-02" db="EMBL/GenBank/DDBJ databases">
        <authorList>
            <person name="Peterson S.W."/>
        </authorList>
    </citation>
    <scope>NUCLEOTIDE SEQUENCE [LARGE SCALE GENOMIC DNA]</scope>
    <source>
        <strain evidence="3 5">DSM 9653</strain>
    </source>
</reference>
<keyword evidence="4" id="KW-1185">Reference proteome</keyword>
<dbReference type="EMBL" id="FUYX01000001">
    <property type="protein sequence ID" value="SKB34317.1"/>
    <property type="molecule type" value="Genomic_DNA"/>
</dbReference>
<dbReference type="Proteomes" id="UP000190130">
    <property type="component" value="Unassembled WGS sequence"/>
</dbReference>
<evidence type="ECO:0000313" key="4">
    <source>
        <dbReference type="Proteomes" id="UP000051562"/>
    </source>
</evidence>
<sequence>MRVDEELKRKRAELLGEVEELKARIQAIDGQVSAIDQVIAIYDPAHVPRGSAATKPQRPRAAQQLPPEFARINKNEAILEVLREAEQPLSTADCTSRIAERNGADADDPSMPRFLTQVSAALIALTKRGRVRQAGTVDGRKHLWEIAA</sequence>
<evidence type="ECO:0000256" key="1">
    <source>
        <dbReference type="SAM" id="Coils"/>
    </source>
</evidence>
<evidence type="ECO:0000313" key="3">
    <source>
        <dbReference type="EMBL" id="SKB34317.1"/>
    </source>
</evidence>
<dbReference type="AlphaFoldDB" id="A0A0Q3KF52"/>
<dbReference type="RefSeq" id="WP_055730215.1">
    <property type="nucleotide sequence ID" value="NZ_FUYX01000001.1"/>
</dbReference>
<dbReference type="STRING" id="53254.SAMN05660750_00211"/>
<evidence type="ECO:0000313" key="2">
    <source>
        <dbReference type="EMBL" id="KQK28443.1"/>
    </source>
</evidence>
<dbReference type="OrthoDB" id="8116923at2"/>
<accession>A0A0Q3KF52</accession>
<evidence type="ECO:0000313" key="5">
    <source>
        <dbReference type="Proteomes" id="UP000190130"/>
    </source>
</evidence>
<name>A0A0Q3KF52_9HYPH</name>
<dbReference type="Proteomes" id="UP000051562">
    <property type="component" value="Unassembled WGS sequence"/>
</dbReference>
<gene>
    <name evidence="2" type="ORF">ARD30_21695</name>
    <name evidence="3" type="ORF">SAMN05660750_00211</name>
</gene>
<feature type="coiled-coil region" evidence="1">
    <location>
        <begin position="4"/>
        <end position="31"/>
    </location>
</feature>